<name>U2S731_9ACTN</name>
<evidence type="ECO:0000256" key="1">
    <source>
        <dbReference type="ARBA" id="ARBA00011955"/>
    </source>
</evidence>
<dbReference type="GO" id="GO:0016740">
    <property type="term" value="F:transferase activity"/>
    <property type="evidence" value="ECO:0007669"/>
    <property type="project" value="UniProtKB-UniRule"/>
</dbReference>
<dbReference type="InterPro" id="IPR024932">
    <property type="entry name" value="ApbE"/>
</dbReference>
<dbReference type="PIRSF" id="PIRSF006268">
    <property type="entry name" value="ApbE"/>
    <property type="match status" value="1"/>
</dbReference>
<comment type="catalytic activity">
    <reaction evidence="9 10">
        <text>L-threonyl-[protein] + FAD = FMN-L-threonyl-[protein] + AMP + H(+)</text>
        <dbReference type="Rhea" id="RHEA:36847"/>
        <dbReference type="Rhea" id="RHEA-COMP:11060"/>
        <dbReference type="Rhea" id="RHEA-COMP:11061"/>
        <dbReference type="ChEBI" id="CHEBI:15378"/>
        <dbReference type="ChEBI" id="CHEBI:30013"/>
        <dbReference type="ChEBI" id="CHEBI:57692"/>
        <dbReference type="ChEBI" id="CHEBI:74257"/>
        <dbReference type="ChEBI" id="CHEBI:456215"/>
        <dbReference type="EC" id="2.7.1.180"/>
    </reaction>
</comment>
<evidence type="ECO:0000256" key="5">
    <source>
        <dbReference type="ARBA" id="ARBA00022723"/>
    </source>
</evidence>
<dbReference type="PANTHER" id="PTHR30040:SF2">
    <property type="entry name" value="FAD:PROTEIN FMN TRANSFERASE"/>
    <property type="match status" value="1"/>
</dbReference>
<evidence type="ECO:0000256" key="8">
    <source>
        <dbReference type="ARBA" id="ARBA00031306"/>
    </source>
</evidence>
<feature type="binding site" evidence="11">
    <location>
        <position position="265"/>
    </location>
    <ligand>
        <name>Mg(2+)</name>
        <dbReference type="ChEBI" id="CHEBI:18420"/>
    </ligand>
</feature>
<dbReference type="InterPro" id="IPR003374">
    <property type="entry name" value="ApbE-like_sf"/>
</dbReference>
<evidence type="ECO:0000256" key="9">
    <source>
        <dbReference type="ARBA" id="ARBA00048540"/>
    </source>
</evidence>
<comment type="similarity">
    <text evidence="10">Belongs to the ApbE family.</text>
</comment>
<keyword evidence="5 10" id="KW-0479">Metal-binding</keyword>
<dbReference type="GO" id="GO:0046872">
    <property type="term" value="F:metal ion binding"/>
    <property type="evidence" value="ECO:0007669"/>
    <property type="project" value="UniProtKB-UniRule"/>
</dbReference>
<evidence type="ECO:0000256" key="11">
    <source>
        <dbReference type="PIRSR" id="PIRSR006268-2"/>
    </source>
</evidence>
<proteinExistence type="inferred from homology"/>
<evidence type="ECO:0000256" key="3">
    <source>
        <dbReference type="ARBA" id="ARBA00022630"/>
    </source>
</evidence>
<organism evidence="12 13">
    <name type="scientific">Propionibacterium acidifaciens F0233</name>
    <dbReference type="NCBI Taxonomy" id="553198"/>
    <lineage>
        <taxon>Bacteria</taxon>
        <taxon>Bacillati</taxon>
        <taxon>Actinomycetota</taxon>
        <taxon>Actinomycetes</taxon>
        <taxon>Propionibacteriales</taxon>
        <taxon>Propionibacteriaceae</taxon>
        <taxon>Propionibacterium</taxon>
    </lineage>
</organism>
<dbReference type="Proteomes" id="UP000017052">
    <property type="component" value="Unassembled WGS sequence"/>
</dbReference>
<accession>U2S731</accession>
<feature type="binding site" evidence="11">
    <location>
        <position position="146"/>
    </location>
    <ligand>
        <name>Mg(2+)</name>
        <dbReference type="ChEBI" id="CHEBI:18420"/>
    </ligand>
</feature>
<evidence type="ECO:0000313" key="12">
    <source>
        <dbReference type="EMBL" id="ERK58617.1"/>
    </source>
</evidence>
<protein>
    <recommendedName>
        <fullName evidence="2 10">FAD:protein FMN transferase</fullName>
        <ecNumber evidence="1 10">2.7.1.180</ecNumber>
    </recommendedName>
    <alternativeName>
        <fullName evidence="8 10">Flavin transferase</fullName>
    </alternativeName>
</protein>
<keyword evidence="6 10" id="KW-0274">FAD</keyword>
<dbReference type="PANTHER" id="PTHR30040">
    <property type="entry name" value="THIAMINE BIOSYNTHESIS LIPOPROTEIN APBE"/>
    <property type="match status" value="1"/>
</dbReference>
<dbReference type="Pfam" id="PF02424">
    <property type="entry name" value="ApbE"/>
    <property type="match status" value="1"/>
</dbReference>
<sequence length="306" mass="31337">MLPAMATVVEVTVVMPRLGDLVAETAGLLIHDEALLSCFQPDSDVSALNRADGAVVEVDATTAAVLDAAGELAPLSDGAFTPCIGALVGLWDVRAWLAGIAAGRRPAPPAPELVDEARARCAPGLLEKVDERAYRLHDGAQLDLGAIAKGFVADAVRELCLDRGAEAVLVSVGSSSVAAAGDRPQGPWRVGIEDPGGAGIIGSVELRGTADLATSGDHLQRLPELVDGQPVHHVIDPATGRPASGGVRQASAVCADGMRAEVAATALMMRPAGRLAGLLDGVEQLTVTDQAVRTSPGLAWLPVDEQ</sequence>
<dbReference type="SUPFAM" id="SSF143631">
    <property type="entry name" value="ApbE-like"/>
    <property type="match status" value="1"/>
</dbReference>
<keyword evidence="4 10" id="KW-0808">Transferase</keyword>
<evidence type="ECO:0000256" key="7">
    <source>
        <dbReference type="ARBA" id="ARBA00022842"/>
    </source>
</evidence>
<keyword evidence="7 10" id="KW-0460">Magnesium</keyword>
<keyword evidence="3 10" id="KW-0285">Flavoprotein</keyword>
<keyword evidence="13" id="KW-1185">Reference proteome</keyword>
<reference evidence="12" key="1">
    <citation type="submission" date="2013-08" db="EMBL/GenBank/DDBJ databases">
        <authorList>
            <person name="Durkin A.S."/>
            <person name="Haft D.R."/>
            <person name="McCorrison J."/>
            <person name="Torralba M."/>
            <person name="Gillis M."/>
            <person name="Haft D.H."/>
            <person name="Methe B."/>
            <person name="Sutton G."/>
            <person name="Nelson K.E."/>
        </authorList>
    </citation>
    <scope>NUCLEOTIDE SEQUENCE [LARGE SCALE GENOMIC DNA]</scope>
    <source>
        <strain evidence="12">F0233</strain>
    </source>
</reference>
<evidence type="ECO:0000256" key="2">
    <source>
        <dbReference type="ARBA" id="ARBA00016337"/>
    </source>
</evidence>
<dbReference type="AlphaFoldDB" id="U2S731"/>
<dbReference type="Gene3D" id="3.10.520.10">
    <property type="entry name" value="ApbE-like domains"/>
    <property type="match status" value="1"/>
</dbReference>
<evidence type="ECO:0000256" key="4">
    <source>
        <dbReference type="ARBA" id="ARBA00022679"/>
    </source>
</evidence>
<comment type="caution">
    <text evidence="12">The sequence shown here is derived from an EMBL/GenBank/DDBJ whole genome shotgun (WGS) entry which is preliminary data.</text>
</comment>
<comment type="cofactor">
    <cofactor evidence="11">
        <name>Mg(2+)</name>
        <dbReference type="ChEBI" id="CHEBI:18420"/>
    </cofactor>
    <cofactor evidence="11">
        <name>Mn(2+)</name>
        <dbReference type="ChEBI" id="CHEBI:29035"/>
    </cofactor>
    <text evidence="11">Magnesium. Can also use manganese.</text>
</comment>
<gene>
    <name evidence="12" type="ORF">HMPREF0682_1479</name>
</gene>
<dbReference type="EMBL" id="ACVN02000133">
    <property type="protein sequence ID" value="ERK58617.1"/>
    <property type="molecule type" value="Genomic_DNA"/>
</dbReference>
<dbReference type="EC" id="2.7.1.180" evidence="1 10"/>
<evidence type="ECO:0000313" key="13">
    <source>
        <dbReference type="Proteomes" id="UP000017052"/>
    </source>
</evidence>
<evidence type="ECO:0000256" key="6">
    <source>
        <dbReference type="ARBA" id="ARBA00022827"/>
    </source>
</evidence>
<evidence type="ECO:0000256" key="10">
    <source>
        <dbReference type="PIRNR" id="PIRNR006268"/>
    </source>
</evidence>